<dbReference type="RefSeq" id="WP_093327261.1">
    <property type="nucleotide sequence ID" value="NZ_AP027363.1"/>
</dbReference>
<dbReference type="PANTHER" id="PTHR38603">
    <property type="entry name" value="CHAPERONE NAPD"/>
    <property type="match status" value="1"/>
</dbReference>
<dbReference type="GO" id="GO:0005048">
    <property type="term" value="F:signal sequence binding"/>
    <property type="evidence" value="ECO:0007669"/>
    <property type="project" value="UniProtKB-UniRule"/>
</dbReference>
<comment type="similarity">
    <text evidence="4">Belongs to the NapD family.</text>
</comment>
<dbReference type="PANTHER" id="PTHR38603:SF1">
    <property type="entry name" value="CHAPERONE NAPD"/>
    <property type="match status" value="1"/>
</dbReference>
<evidence type="ECO:0000256" key="3">
    <source>
        <dbReference type="ARBA" id="ARBA00023186"/>
    </source>
</evidence>
<comment type="function">
    <text evidence="4">Chaperone for NapA, the catalytic subunit of the periplasmic nitrate reductase. It binds directly and specifically to the twin-arginine signal peptide of NapA, preventing premature interaction with the Tat translocase and premature export.</text>
</comment>
<dbReference type="AlphaFoldDB" id="A0A1H9ZCB5"/>
<sequence>MTTAVDTEYHIASFVAHAMLEQLVLVQEHILLTPGAEIHATSEMGKIVFTLEAEHHKDIANRLDLIREHRGLLNIAPVYHEFLTE</sequence>
<keyword evidence="3 4" id="KW-0143">Chaperone</keyword>
<organism evidence="5 6">
    <name type="scientific">Thalassotalea agarivorans</name>
    <name type="common">Thalassomonas agarivorans</name>
    <dbReference type="NCBI Taxonomy" id="349064"/>
    <lineage>
        <taxon>Bacteria</taxon>
        <taxon>Pseudomonadati</taxon>
        <taxon>Pseudomonadota</taxon>
        <taxon>Gammaproteobacteria</taxon>
        <taxon>Alteromonadales</taxon>
        <taxon>Colwelliaceae</taxon>
        <taxon>Thalassotalea</taxon>
    </lineage>
</organism>
<keyword evidence="6" id="KW-1185">Reference proteome</keyword>
<keyword evidence="2 4" id="KW-0963">Cytoplasm</keyword>
<dbReference type="InterPro" id="IPR005623">
    <property type="entry name" value="Chaperone_NapD_NO3_reduct"/>
</dbReference>
<comment type="subcellular location">
    <subcellularLocation>
        <location evidence="1 4">Cytoplasm</location>
    </subcellularLocation>
</comment>
<dbReference type="GO" id="GO:0005737">
    <property type="term" value="C:cytoplasm"/>
    <property type="evidence" value="ECO:0007669"/>
    <property type="project" value="UniProtKB-SubCell"/>
</dbReference>
<accession>A0A1H9ZCB5</accession>
<dbReference type="Pfam" id="PF03927">
    <property type="entry name" value="NapD"/>
    <property type="match status" value="1"/>
</dbReference>
<evidence type="ECO:0000313" key="6">
    <source>
        <dbReference type="Proteomes" id="UP000199308"/>
    </source>
</evidence>
<comment type="subunit">
    <text evidence="4">Interacts with the cytoplasmic NapA precursor.</text>
</comment>
<dbReference type="GO" id="GO:0051224">
    <property type="term" value="P:negative regulation of protein transport"/>
    <property type="evidence" value="ECO:0007669"/>
    <property type="project" value="UniProtKB-UniRule"/>
</dbReference>
<evidence type="ECO:0000256" key="1">
    <source>
        <dbReference type="ARBA" id="ARBA00004496"/>
    </source>
</evidence>
<dbReference type="OrthoDB" id="5770785at2"/>
<protein>
    <recommendedName>
        <fullName evidence="4">Chaperone NapD</fullName>
    </recommendedName>
    <alternativeName>
        <fullName evidence="4">NapA signal peptide-binding chaperone NapD</fullName>
    </alternativeName>
</protein>
<dbReference type="HAMAP" id="MF_02200">
    <property type="entry name" value="NapD"/>
    <property type="match status" value="1"/>
</dbReference>
<dbReference type="STRING" id="349064.SAMN05660429_00398"/>
<name>A0A1H9ZCB5_THASX</name>
<proteinExistence type="inferred from homology"/>
<reference evidence="5 6" key="1">
    <citation type="submission" date="2016-10" db="EMBL/GenBank/DDBJ databases">
        <authorList>
            <person name="de Groot N.N."/>
        </authorList>
    </citation>
    <scope>NUCLEOTIDE SEQUENCE [LARGE SCALE GENOMIC DNA]</scope>
    <source>
        <strain evidence="5 6">DSM 19706</strain>
    </source>
</reference>
<dbReference type="Proteomes" id="UP000199308">
    <property type="component" value="Unassembled WGS sequence"/>
</dbReference>
<gene>
    <name evidence="4" type="primary">napD</name>
    <name evidence="5" type="ORF">SAMN05660429_00398</name>
</gene>
<dbReference type="Gene3D" id="3.30.70.920">
    <property type="match status" value="1"/>
</dbReference>
<dbReference type="EMBL" id="FOHK01000002">
    <property type="protein sequence ID" value="SES79260.1"/>
    <property type="molecule type" value="Genomic_DNA"/>
</dbReference>
<evidence type="ECO:0000256" key="2">
    <source>
        <dbReference type="ARBA" id="ARBA00022490"/>
    </source>
</evidence>
<evidence type="ECO:0000256" key="4">
    <source>
        <dbReference type="HAMAP-Rule" id="MF_02200"/>
    </source>
</evidence>
<evidence type="ECO:0000313" key="5">
    <source>
        <dbReference type="EMBL" id="SES79260.1"/>
    </source>
</evidence>